<dbReference type="GO" id="GO:0005886">
    <property type="term" value="C:plasma membrane"/>
    <property type="evidence" value="ECO:0007669"/>
    <property type="project" value="TreeGrafter"/>
</dbReference>
<feature type="transmembrane region" description="Helical" evidence="11">
    <location>
        <begin position="71"/>
        <end position="90"/>
    </location>
</feature>
<evidence type="ECO:0000256" key="6">
    <source>
        <dbReference type="ARBA" id="ARBA00022989"/>
    </source>
</evidence>
<feature type="transmembrane region" description="Helical" evidence="11">
    <location>
        <begin position="146"/>
        <end position="166"/>
    </location>
</feature>
<evidence type="ECO:0000256" key="1">
    <source>
        <dbReference type="ARBA" id="ARBA00004141"/>
    </source>
</evidence>
<evidence type="ECO:0000256" key="4">
    <source>
        <dbReference type="ARBA" id="ARBA00022692"/>
    </source>
</evidence>
<dbReference type="SUPFAM" id="SSF52343">
    <property type="entry name" value="Ferredoxin reductase-like, C-terminal NADP-linked domain"/>
    <property type="match status" value="1"/>
</dbReference>
<evidence type="ECO:0000256" key="2">
    <source>
        <dbReference type="ARBA" id="ARBA00006278"/>
    </source>
</evidence>
<dbReference type="InterPro" id="IPR017927">
    <property type="entry name" value="FAD-bd_FR_type"/>
</dbReference>
<gene>
    <name evidence="13" type="ORF">QQS21_007955</name>
</gene>
<keyword evidence="9 11" id="KW-0472">Membrane</keyword>
<dbReference type="CDD" id="cd06186">
    <property type="entry name" value="NOX_Duox_like_FAD_NADP"/>
    <property type="match status" value="1"/>
</dbReference>
<evidence type="ECO:0000256" key="8">
    <source>
        <dbReference type="ARBA" id="ARBA00023065"/>
    </source>
</evidence>
<evidence type="ECO:0000256" key="9">
    <source>
        <dbReference type="ARBA" id="ARBA00023136"/>
    </source>
</evidence>
<dbReference type="PROSITE" id="PS51384">
    <property type="entry name" value="FAD_FR"/>
    <property type="match status" value="1"/>
</dbReference>
<dbReference type="InterPro" id="IPR051410">
    <property type="entry name" value="Ferric/Cupric_Reductase"/>
</dbReference>
<evidence type="ECO:0000256" key="5">
    <source>
        <dbReference type="ARBA" id="ARBA00022982"/>
    </source>
</evidence>
<name>A0AAJ0CK24_9HYPO</name>
<dbReference type="InterPro" id="IPR039261">
    <property type="entry name" value="FNR_nucleotide-bd"/>
</dbReference>
<evidence type="ECO:0000256" key="3">
    <source>
        <dbReference type="ARBA" id="ARBA00022448"/>
    </source>
</evidence>
<keyword evidence="8" id="KW-0406">Ion transport</keyword>
<evidence type="ECO:0000313" key="14">
    <source>
        <dbReference type="Proteomes" id="UP001251528"/>
    </source>
</evidence>
<dbReference type="GO" id="GO:0000293">
    <property type="term" value="F:ferric-chelate reductase activity"/>
    <property type="evidence" value="ECO:0007669"/>
    <property type="project" value="UniProtKB-ARBA"/>
</dbReference>
<keyword evidence="6 11" id="KW-1133">Transmembrane helix</keyword>
<dbReference type="Proteomes" id="UP001251528">
    <property type="component" value="Unassembled WGS sequence"/>
</dbReference>
<dbReference type="AlphaFoldDB" id="A0AAJ0CK24"/>
<comment type="caution">
    <text evidence="13">The sequence shown here is derived from an EMBL/GenBank/DDBJ whole genome shotgun (WGS) entry which is preliminary data.</text>
</comment>
<dbReference type="GO" id="GO:0015677">
    <property type="term" value="P:copper ion import"/>
    <property type="evidence" value="ECO:0007669"/>
    <property type="project" value="TreeGrafter"/>
</dbReference>
<keyword evidence="14" id="KW-1185">Reference proteome</keyword>
<keyword evidence="5" id="KW-0249">Electron transport</keyword>
<dbReference type="InterPro" id="IPR013130">
    <property type="entry name" value="Fe3_Rdtase_TM_dom"/>
</dbReference>
<feature type="transmembrane region" description="Helical" evidence="11">
    <location>
        <begin position="264"/>
        <end position="287"/>
    </location>
</feature>
<evidence type="ECO:0000313" key="13">
    <source>
        <dbReference type="EMBL" id="KAK2594310.1"/>
    </source>
</evidence>
<comment type="subcellular location">
    <subcellularLocation>
        <location evidence="1">Membrane</location>
        <topology evidence="1">Multi-pass membrane protein</topology>
    </subcellularLocation>
</comment>
<reference evidence="13" key="1">
    <citation type="submission" date="2023-06" db="EMBL/GenBank/DDBJ databases">
        <title>Conoideocrella luteorostrata (Hypocreales: Clavicipitaceae), a potential biocontrol fungus for elongate hemlock scale in United States Christmas tree production areas.</title>
        <authorList>
            <person name="Barrett H."/>
            <person name="Lovett B."/>
            <person name="Macias A.M."/>
            <person name="Stajich J.E."/>
            <person name="Kasson M.T."/>
        </authorList>
    </citation>
    <scope>NUCLEOTIDE SEQUENCE</scope>
    <source>
        <strain evidence="13">ARSEF 14590</strain>
    </source>
</reference>
<evidence type="ECO:0000259" key="12">
    <source>
        <dbReference type="PROSITE" id="PS51384"/>
    </source>
</evidence>
<dbReference type="SFLD" id="SFLDG01168">
    <property type="entry name" value="Ferric_reductase_subgroup_(FRE"/>
    <property type="match status" value="1"/>
</dbReference>
<keyword evidence="10" id="KW-0325">Glycoprotein</keyword>
<dbReference type="GO" id="GO:0006879">
    <property type="term" value="P:intracellular iron ion homeostasis"/>
    <property type="evidence" value="ECO:0007669"/>
    <property type="project" value="TreeGrafter"/>
</dbReference>
<dbReference type="GO" id="GO:0006826">
    <property type="term" value="P:iron ion transport"/>
    <property type="evidence" value="ECO:0007669"/>
    <property type="project" value="TreeGrafter"/>
</dbReference>
<dbReference type="SFLD" id="SFLDS00052">
    <property type="entry name" value="Ferric_Reductase_Domain"/>
    <property type="match status" value="1"/>
</dbReference>
<dbReference type="Pfam" id="PF08030">
    <property type="entry name" value="NAD_binding_6"/>
    <property type="match status" value="1"/>
</dbReference>
<proteinExistence type="inferred from homology"/>
<dbReference type="PANTHER" id="PTHR32361">
    <property type="entry name" value="FERRIC/CUPRIC REDUCTASE TRANSMEMBRANE COMPONENT"/>
    <property type="match status" value="1"/>
</dbReference>
<evidence type="ECO:0000256" key="10">
    <source>
        <dbReference type="ARBA" id="ARBA00023180"/>
    </source>
</evidence>
<dbReference type="InterPro" id="IPR013121">
    <property type="entry name" value="Fe_red_NAD-bd_6"/>
</dbReference>
<dbReference type="PANTHER" id="PTHR32361:SF9">
    <property type="entry name" value="FERRIC REDUCTASE TRANSMEMBRANE COMPONENT 3-RELATED"/>
    <property type="match status" value="1"/>
</dbReference>
<dbReference type="EMBL" id="JASWJB010000173">
    <property type="protein sequence ID" value="KAK2594310.1"/>
    <property type="molecule type" value="Genomic_DNA"/>
</dbReference>
<evidence type="ECO:0000256" key="11">
    <source>
        <dbReference type="SAM" id="Phobius"/>
    </source>
</evidence>
<protein>
    <recommendedName>
        <fullName evidence="12">FAD-binding FR-type domain-containing protein</fullName>
    </recommendedName>
</protein>
<organism evidence="13 14">
    <name type="scientific">Conoideocrella luteorostrata</name>
    <dbReference type="NCBI Taxonomy" id="1105319"/>
    <lineage>
        <taxon>Eukaryota</taxon>
        <taxon>Fungi</taxon>
        <taxon>Dikarya</taxon>
        <taxon>Ascomycota</taxon>
        <taxon>Pezizomycotina</taxon>
        <taxon>Sordariomycetes</taxon>
        <taxon>Hypocreomycetidae</taxon>
        <taxon>Hypocreales</taxon>
        <taxon>Clavicipitaceae</taxon>
        <taxon>Conoideocrella</taxon>
    </lineage>
</organism>
<feature type="transmembrane region" description="Helical" evidence="11">
    <location>
        <begin position="294"/>
        <end position="317"/>
    </location>
</feature>
<comment type="similarity">
    <text evidence="2">Belongs to the ferric reductase (FRE) family.</text>
</comment>
<accession>A0AAJ0CK24</accession>
<dbReference type="Pfam" id="PF01794">
    <property type="entry name" value="Ferric_reduct"/>
    <property type="match status" value="1"/>
</dbReference>
<dbReference type="Gene3D" id="3.40.50.80">
    <property type="entry name" value="Nucleotide-binding domain of ferredoxin-NADP reductase (FNR) module"/>
    <property type="match status" value="1"/>
</dbReference>
<sequence length="643" mass="72960">MCTVAGLGGIPPFSIISNYTAGDIERLRHIQLHETFPPEHIFNDAVVPSVELHKAWFDTLDAARYVKHYHFLYGFAMIIFWVAVVAVGAANRLMLAFLRLLQTHNLPSNSYGSEVSMWLKRKIILPATFGHKSATEVWYGTIPLRIQTLTIVVFTLLNIICSIYGYKITPVNLYFPTKGNQILRYVSDRTGIISFANFPIIWLFGMRNNFAIWLTGWDFGTYNNFHRWVARIATLQAVVHSIGYTIRIFQAGGWANFLSWWARMFWVAGEVATIVMCVLVACSIYWLRRQKYELFLILHIGMSVIILVTMLGHVSIFNGEYDSLFWVPVFIWIFDRALRVFRIFFFNPTLKPTVAAAIHSSSTNMVRLEIPCHFRAYKVKPGTYYYISIIDDKRFWESHPFTVASVSDGTASATKTLGEQIPLLETDSMEAEAEDEAEDRAAAKTNTSSKLLTFLIRPYDSFTGRLRDLAAAEWPRPASMRVLVDGPYGHCQPLHLFDHVVFVVGGSGVVVPMSYLKILTGSQRKSKSVQLHWAVREPEFAAELMSSDMSDAVTDRSFSVDLYFSAETERNISVEIPSTVSRHYRRPNAREIITAAAESAGQDSLAVVACGPARMADDARRAVIEAMDRGLCQIEYFEESFRW</sequence>
<keyword evidence="3" id="KW-0813">Transport</keyword>
<keyword evidence="4 11" id="KW-0812">Transmembrane</keyword>
<keyword evidence="7" id="KW-0560">Oxidoreductase</keyword>
<dbReference type="Pfam" id="PF08022">
    <property type="entry name" value="FAD_binding_8"/>
    <property type="match status" value="1"/>
</dbReference>
<dbReference type="InterPro" id="IPR013112">
    <property type="entry name" value="FAD-bd_8"/>
</dbReference>
<evidence type="ECO:0000256" key="7">
    <source>
        <dbReference type="ARBA" id="ARBA00023002"/>
    </source>
</evidence>
<feature type="domain" description="FAD-binding FR-type" evidence="12">
    <location>
        <begin position="347"/>
        <end position="494"/>
    </location>
</feature>